<dbReference type="SMART" id="SM00347">
    <property type="entry name" value="HTH_MARR"/>
    <property type="match status" value="1"/>
</dbReference>
<evidence type="ECO:0000313" key="5">
    <source>
        <dbReference type="EMBL" id="SCM74028.1"/>
    </source>
</evidence>
<dbReference type="PROSITE" id="PS50995">
    <property type="entry name" value="HTH_MARR_2"/>
    <property type="match status" value="1"/>
</dbReference>
<evidence type="ECO:0000259" key="4">
    <source>
        <dbReference type="PROSITE" id="PS50995"/>
    </source>
</evidence>
<dbReference type="SUPFAM" id="SSF46785">
    <property type="entry name" value="Winged helix' DNA-binding domain"/>
    <property type="match status" value="1"/>
</dbReference>
<gene>
    <name evidence="5" type="ORF">KL86DES1_21689</name>
</gene>
<evidence type="ECO:0000256" key="2">
    <source>
        <dbReference type="ARBA" id="ARBA00023125"/>
    </source>
</evidence>
<protein>
    <submittedName>
        <fullName evidence="5">Transcriptional regulator, MarR family</fullName>
    </submittedName>
</protein>
<evidence type="ECO:0000256" key="1">
    <source>
        <dbReference type="ARBA" id="ARBA00023015"/>
    </source>
</evidence>
<dbReference type="RefSeq" id="WP_179980976.1">
    <property type="nucleotide sequence ID" value="NZ_LT608333.1"/>
</dbReference>
<dbReference type="PANTHER" id="PTHR42756:SF1">
    <property type="entry name" value="TRANSCRIPTIONAL REPRESSOR OF EMRAB OPERON"/>
    <property type="match status" value="1"/>
</dbReference>
<keyword evidence="1" id="KW-0805">Transcription regulation</keyword>
<dbReference type="GO" id="GO:0003677">
    <property type="term" value="F:DNA binding"/>
    <property type="evidence" value="ECO:0007669"/>
    <property type="project" value="UniProtKB-KW"/>
</dbReference>
<keyword evidence="3" id="KW-0804">Transcription</keyword>
<dbReference type="Pfam" id="PF01047">
    <property type="entry name" value="MarR"/>
    <property type="match status" value="1"/>
</dbReference>
<dbReference type="GO" id="GO:0003700">
    <property type="term" value="F:DNA-binding transcription factor activity"/>
    <property type="evidence" value="ECO:0007669"/>
    <property type="project" value="InterPro"/>
</dbReference>
<organism evidence="5">
    <name type="scientific">uncultured Desulfovibrio sp</name>
    <dbReference type="NCBI Taxonomy" id="167968"/>
    <lineage>
        <taxon>Bacteria</taxon>
        <taxon>Pseudomonadati</taxon>
        <taxon>Thermodesulfobacteriota</taxon>
        <taxon>Desulfovibrionia</taxon>
        <taxon>Desulfovibrionales</taxon>
        <taxon>Desulfovibrionaceae</taxon>
        <taxon>Desulfovibrio</taxon>
        <taxon>environmental samples</taxon>
    </lineage>
</organism>
<reference evidence="5" key="1">
    <citation type="submission" date="2016-08" db="EMBL/GenBank/DDBJ databases">
        <authorList>
            <person name="Seilhamer J.J."/>
        </authorList>
    </citation>
    <scope>NUCLEOTIDE SEQUENCE</scope>
    <source>
        <strain evidence="5">86-1</strain>
    </source>
</reference>
<dbReference type="EMBL" id="FMJC01000002">
    <property type="protein sequence ID" value="SCM74028.1"/>
    <property type="molecule type" value="Genomic_DNA"/>
</dbReference>
<proteinExistence type="predicted"/>
<name>A0A212L948_9BACT</name>
<feature type="domain" description="HTH marR-type" evidence="4">
    <location>
        <begin position="33"/>
        <end position="171"/>
    </location>
</feature>
<dbReference type="InterPro" id="IPR036388">
    <property type="entry name" value="WH-like_DNA-bd_sf"/>
</dbReference>
<dbReference type="InterPro" id="IPR000835">
    <property type="entry name" value="HTH_MarR-typ"/>
</dbReference>
<evidence type="ECO:0000256" key="3">
    <source>
        <dbReference type="ARBA" id="ARBA00023163"/>
    </source>
</evidence>
<sequence>MYDKDYKKTAVELRIQQSILDDHDDPDIQRLRNNHICFALLSLVNQFYMLERQCRNFGTDVEIHLAEIQMIMTIHNAQGIHVNGLAEKLRITKGSVSEMLRKLERKGLVRKEKDPLKMTRLNIYLTDKGLLAHQNHICLHQKLDNLVLEVVAEYGPELLKSFTQMLNNILMRLVAYSKG</sequence>
<dbReference type="InterPro" id="IPR036390">
    <property type="entry name" value="WH_DNA-bd_sf"/>
</dbReference>
<dbReference type="PANTHER" id="PTHR42756">
    <property type="entry name" value="TRANSCRIPTIONAL REGULATOR, MARR"/>
    <property type="match status" value="1"/>
</dbReference>
<keyword evidence="2" id="KW-0238">DNA-binding</keyword>
<accession>A0A212L948</accession>
<dbReference type="Gene3D" id="1.10.10.10">
    <property type="entry name" value="Winged helix-like DNA-binding domain superfamily/Winged helix DNA-binding domain"/>
    <property type="match status" value="1"/>
</dbReference>
<dbReference type="AlphaFoldDB" id="A0A212L948"/>